<dbReference type="AlphaFoldDB" id="A0A5C3EP64"/>
<protein>
    <submittedName>
        <fullName evidence="1">Uncharacterized protein</fullName>
    </submittedName>
</protein>
<accession>A0A5C3EP64</accession>
<proteinExistence type="predicted"/>
<evidence type="ECO:0000313" key="1">
    <source>
        <dbReference type="EMBL" id="SPO32242.1"/>
    </source>
</evidence>
<gene>
    <name evidence="1" type="ORF">UTRI_02799</name>
</gene>
<keyword evidence="2" id="KW-1185">Reference proteome</keyword>
<dbReference type="Proteomes" id="UP000324022">
    <property type="component" value="Unassembled WGS sequence"/>
</dbReference>
<dbReference type="EMBL" id="OOIN01000043">
    <property type="protein sequence ID" value="SPO32242.1"/>
    <property type="molecule type" value="Genomic_DNA"/>
</dbReference>
<sequence>MEGAGTTTSADAGQSLTQVFVLLAMTTDTSAHAGLQRNSVNPSGISMSIQCAGTVQPGLLVQETYQRRKNPTALTFIVTHRNKVKTDPSRTCSTSRDVQWCRRRGNLLDGHKRYHNRFGEVQKREKEEEKLLRMYEAKGDPTNQDPFGSPQRCGQDLAYIPLVA</sequence>
<reference evidence="1 2" key="1">
    <citation type="submission" date="2018-03" db="EMBL/GenBank/DDBJ databases">
        <authorList>
            <person name="Guldener U."/>
        </authorList>
    </citation>
    <scope>NUCLEOTIDE SEQUENCE [LARGE SCALE GENOMIC DNA]</scope>
    <source>
        <strain evidence="1 2">NBRC100155</strain>
    </source>
</reference>
<name>A0A5C3EP64_9BASI</name>
<evidence type="ECO:0000313" key="2">
    <source>
        <dbReference type="Proteomes" id="UP000324022"/>
    </source>
</evidence>
<organism evidence="1 2">
    <name type="scientific">Ustilago trichophora</name>
    <dbReference type="NCBI Taxonomy" id="86804"/>
    <lineage>
        <taxon>Eukaryota</taxon>
        <taxon>Fungi</taxon>
        <taxon>Dikarya</taxon>
        <taxon>Basidiomycota</taxon>
        <taxon>Ustilaginomycotina</taxon>
        <taxon>Ustilaginomycetes</taxon>
        <taxon>Ustilaginales</taxon>
        <taxon>Ustilaginaceae</taxon>
        <taxon>Ustilago</taxon>
    </lineage>
</organism>